<name>A0A2H5MVT3_CITUN</name>
<keyword evidence="2" id="KW-1185">Reference proteome</keyword>
<gene>
    <name evidence="1" type="ORF">CUMW_281030</name>
</gene>
<evidence type="ECO:0000313" key="2">
    <source>
        <dbReference type="Proteomes" id="UP000236630"/>
    </source>
</evidence>
<accession>A0A2H5MVT3</accession>
<dbReference type="Proteomes" id="UP000236630">
    <property type="component" value="Unassembled WGS sequence"/>
</dbReference>
<comment type="caution">
    <text evidence="1">The sequence shown here is derived from an EMBL/GenBank/DDBJ whole genome shotgun (WGS) entry which is preliminary data.</text>
</comment>
<sequence length="28" mass="3193">MPDCSLEILLQHFSIVAAFECIEQRSPD</sequence>
<proteinExistence type="predicted"/>
<evidence type="ECO:0000313" key="1">
    <source>
        <dbReference type="EMBL" id="GAY32123.1"/>
    </source>
</evidence>
<organism evidence="1 2">
    <name type="scientific">Citrus unshiu</name>
    <name type="common">Satsuma mandarin</name>
    <name type="synonym">Citrus nobilis var. unshiu</name>
    <dbReference type="NCBI Taxonomy" id="55188"/>
    <lineage>
        <taxon>Eukaryota</taxon>
        <taxon>Viridiplantae</taxon>
        <taxon>Streptophyta</taxon>
        <taxon>Embryophyta</taxon>
        <taxon>Tracheophyta</taxon>
        <taxon>Spermatophyta</taxon>
        <taxon>Magnoliopsida</taxon>
        <taxon>eudicotyledons</taxon>
        <taxon>Gunneridae</taxon>
        <taxon>Pentapetalae</taxon>
        <taxon>rosids</taxon>
        <taxon>malvids</taxon>
        <taxon>Sapindales</taxon>
        <taxon>Rutaceae</taxon>
        <taxon>Aurantioideae</taxon>
        <taxon>Citrus</taxon>
    </lineage>
</organism>
<dbReference type="EMBL" id="BDQV01002709">
    <property type="protein sequence ID" value="GAY32123.1"/>
    <property type="molecule type" value="Genomic_DNA"/>
</dbReference>
<dbReference type="AlphaFoldDB" id="A0A2H5MVT3"/>
<protein>
    <submittedName>
        <fullName evidence="1">Uncharacterized protein</fullName>
    </submittedName>
</protein>
<reference evidence="1 2" key="1">
    <citation type="journal article" date="2017" name="Front. Genet.">
        <title>Draft sequencing of the heterozygous diploid genome of Satsuma (Citrus unshiu Marc.) using a hybrid assembly approach.</title>
        <authorList>
            <person name="Shimizu T."/>
            <person name="Tanizawa Y."/>
            <person name="Mochizuki T."/>
            <person name="Nagasaki H."/>
            <person name="Yoshioka T."/>
            <person name="Toyoda A."/>
            <person name="Fujiyama A."/>
            <person name="Kaminuma E."/>
            <person name="Nakamura Y."/>
        </authorList>
    </citation>
    <scope>NUCLEOTIDE SEQUENCE [LARGE SCALE GENOMIC DNA]</scope>
    <source>
        <strain evidence="2">cv. Miyagawa wase</strain>
    </source>
</reference>